<protein>
    <submittedName>
        <fullName evidence="4">FBXL12 isoform 8</fullName>
    </submittedName>
</protein>
<feature type="region of interest" description="Disordered" evidence="2">
    <location>
        <begin position="62"/>
        <end position="124"/>
    </location>
</feature>
<dbReference type="Pfam" id="PF12937">
    <property type="entry name" value="F-box-like"/>
    <property type="match status" value="1"/>
</dbReference>
<dbReference type="PROSITE" id="PS50181">
    <property type="entry name" value="FBOX"/>
    <property type="match status" value="1"/>
</dbReference>
<dbReference type="EMBL" id="NBAG03000278">
    <property type="protein sequence ID" value="PNI51714.1"/>
    <property type="molecule type" value="Genomic_DNA"/>
</dbReference>
<dbReference type="InterPro" id="IPR001810">
    <property type="entry name" value="F-box_dom"/>
</dbReference>
<dbReference type="SUPFAM" id="SSF81383">
    <property type="entry name" value="F-box domain"/>
    <property type="match status" value="1"/>
</dbReference>
<organism evidence="4 5">
    <name type="scientific">Pan troglodytes</name>
    <name type="common">Chimpanzee</name>
    <dbReference type="NCBI Taxonomy" id="9598"/>
    <lineage>
        <taxon>Eukaryota</taxon>
        <taxon>Metazoa</taxon>
        <taxon>Chordata</taxon>
        <taxon>Craniata</taxon>
        <taxon>Vertebrata</taxon>
        <taxon>Euteleostomi</taxon>
        <taxon>Mammalia</taxon>
        <taxon>Eutheria</taxon>
        <taxon>Euarchontoglires</taxon>
        <taxon>Primates</taxon>
        <taxon>Haplorrhini</taxon>
        <taxon>Catarrhini</taxon>
        <taxon>Hominidae</taxon>
        <taxon>Pan</taxon>
    </lineage>
</organism>
<feature type="compositionally biased region" description="Low complexity" evidence="2">
    <location>
        <begin position="98"/>
        <end position="109"/>
    </location>
</feature>
<dbReference type="SMART" id="SM00256">
    <property type="entry name" value="FBOX"/>
    <property type="match status" value="1"/>
</dbReference>
<keyword evidence="1" id="KW-0833">Ubl conjugation pathway</keyword>
<dbReference type="Gene3D" id="3.80.10.10">
    <property type="entry name" value="Ribonuclease Inhibitor"/>
    <property type="match status" value="1"/>
</dbReference>
<evidence type="ECO:0000259" key="3">
    <source>
        <dbReference type="PROSITE" id="PS50181"/>
    </source>
</evidence>
<dbReference type="PANTHER" id="PTHR20933:SF4">
    <property type="entry name" value="F-BOX INVOLVED IN POLYQ PATHOGENESIS, ISOFORM A"/>
    <property type="match status" value="1"/>
</dbReference>
<comment type="caution">
    <text evidence="4">The sequence shown here is derived from an EMBL/GenBank/DDBJ whole genome shotgun (WGS) entry which is preliminary data.</text>
</comment>
<accession>A0A2J8LWP0</accession>
<evidence type="ECO:0000313" key="5">
    <source>
        <dbReference type="Proteomes" id="UP000236370"/>
    </source>
</evidence>
<proteinExistence type="predicted"/>
<evidence type="ECO:0000313" key="4">
    <source>
        <dbReference type="EMBL" id="PNI51714.1"/>
    </source>
</evidence>
<evidence type="ECO:0000256" key="2">
    <source>
        <dbReference type="SAM" id="MobiDB-lite"/>
    </source>
</evidence>
<name>A0A2J8LWP0_PANTR</name>
<evidence type="ECO:0000256" key="1">
    <source>
        <dbReference type="ARBA" id="ARBA00022786"/>
    </source>
</evidence>
<dbReference type="PANTHER" id="PTHR20933">
    <property type="entry name" value="F-BOX ONLY PROTEIN 33"/>
    <property type="match status" value="1"/>
</dbReference>
<dbReference type="Proteomes" id="UP000236370">
    <property type="component" value="Unassembled WGS sequence"/>
</dbReference>
<dbReference type="InterPro" id="IPR036047">
    <property type="entry name" value="F-box-like_dom_sf"/>
</dbReference>
<sequence length="134" mass="14552">MATLVELPDSVLLEIFSYLPVRDRIRISRVCHRWKRLVDDRWLWRHVDLTLYTVRAAGRAGLGRDRGARTPKATSPTLGLCVGARAGDLEPGDPGPISASSLTSSSSTSGPQFPHPCNGDKGQYLPHGAIVGLH</sequence>
<reference evidence="4 5" key="1">
    <citation type="submission" date="2017-12" db="EMBL/GenBank/DDBJ databases">
        <title>High-resolution comparative analysis of great ape genomes.</title>
        <authorList>
            <person name="Pollen A."/>
            <person name="Hastie A."/>
            <person name="Hormozdiari F."/>
            <person name="Dougherty M."/>
            <person name="Liu R."/>
            <person name="Chaisson M."/>
            <person name="Hoppe E."/>
            <person name="Hill C."/>
            <person name="Pang A."/>
            <person name="Hillier L."/>
            <person name="Baker C."/>
            <person name="Armstrong J."/>
            <person name="Shendure J."/>
            <person name="Paten B."/>
            <person name="Wilson R."/>
            <person name="Chao H."/>
            <person name="Schneider V."/>
            <person name="Ventura M."/>
            <person name="Kronenberg Z."/>
            <person name="Murali S."/>
            <person name="Gordon D."/>
            <person name="Cantsilieris S."/>
            <person name="Munson K."/>
            <person name="Nelson B."/>
            <person name="Raja A."/>
            <person name="Underwood J."/>
            <person name="Diekhans M."/>
            <person name="Fiddes I."/>
            <person name="Haussler D."/>
            <person name="Eichler E."/>
        </authorList>
    </citation>
    <scope>NUCLEOTIDE SEQUENCE [LARGE SCALE GENOMIC DNA]</scope>
    <source>
        <strain evidence="4">Yerkes chimp pedigree #C0471</strain>
    </source>
</reference>
<dbReference type="InterPro" id="IPR032675">
    <property type="entry name" value="LRR_dom_sf"/>
</dbReference>
<dbReference type="AlphaFoldDB" id="A0A2J8LWP0"/>
<gene>
    <name evidence="4" type="ORF">CK820_G0026566</name>
</gene>
<dbReference type="CDD" id="cd22123">
    <property type="entry name" value="F-box_FBXL12"/>
    <property type="match status" value="1"/>
</dbReference>
<feature type="domain" description="F-box" evidence="3">
    <location>
        <begin position="1"/>
        <end position="47"/>
    </location>
</feature>